<sequence length="133" mass="15007">MAEDKPVLNPPTKLDVDLSTKANDKAAETADPRQGLPTTVRLQENQPAYDYSKTTKGTDPRGKYVRYNGVGTVRIMGPKEWKAAGVKSDDYFEWNALNKKRIPLSSFSDEQLQYLLRVDGRFELVEDKPETKG</sequence>
<accession>A0A120HUJ7</accession>
<gene>
    <name evidence="2" type="ORF">SEA_WEISS13_22</name>
</gene>
<evidence type="ECO:0000256" key="1">
    <source>
        <dbReference type="SAM" id="MobiDB-lite"/>
    </source>
</evidence>
<organism evidence="2 3">
    <name type="scientific">Mycobacterium phage Weiss13</name>
    <dbReference type="NCBI Taxonomy" id="1784843"/>
    <lineage>
        <taxon>Viruses</taxon>
        <taxon>Duplodnaviria</taxon>
        <taxon>Heunggongvirae</taxon>
        <taxon>Uroviricota</taxon>
        <taxon>Caudoviricetes</taxon>
        <taxon>Papyrusvirus</taxon>
        <taxon>Papyrusvirus send513</taxon>
    </lineage>
</organism>
<proteinExistence type="predicted"/>
<protein>
    <submittedName>
        <fullName evidence="2">Uncharacterized protein</fullName>
    </submittedName>
</protein>
<feature type="compositionally biased region" description="Basic and acidic residues" evidence="1">
    <location>
        <begin position="14"/>
        <end position="31"/>
    </location>
</feature>
<dbReference type="Proteomes" id="UP000224265">
    <property type="component" value="Segment"/>
</dbReference>
<feature type="compositionally biased region" description="Polar residues" evidence="1">
    <location>
        <begin position="36"/>
        <end position="55"/>
    </location>
</feature>
<evidence type="ECO:0000313" key="3">
    <source>
        <dbReference type="Proteomes" id="UP000224265"/>
    </source>
</evidence>
<feature type="region of interest" description="Disordered" evidence="1">
    <location>
        <begin position="1"/>
        <end position="63"/>
    </location>
</feature>
<reference evidence="2 3" key="1">
    <citation type="submission" date="2015-08" db="EMBL/GenBank/DDBJ databases">
        <authorList>
            <person name="Adams C.A."/>
            <person name="Ardeshna N.S."/>
            <person name="Badithe A.V."/>
            <person name="Badrani J.H."/>
            <person name="Birkholz E.A."/>
            <person name="Butler M."/>
            <person name="Chu A."/>
            <person name="Farmer C.N."/>
            <person name="Frischer G.M."/>
            <person name="Hsieh L.Y."/>
            <person name="Jackson K.B."/>
            <person name="Kagy D.N."/>
            <person name="Kendall J.C."/>
            <person name="Lin C.Y."/>
            <person name="Morgan M.N."/>
            <person name="Nachnani R."/>
            <person name="Nadeau S.M."/>
            <person name="Parikh M."/>
            <person name="Perez M.V."/>
            <person name="Peters C.E."/>
            <person name="Pogliano J."/>
            <person name="Popescu N.I."/>
            <person name="Shiao R."/>
            <person name="Song C.L."/>
            <person name="Ting J.M."/>
            <person name="Udani D.R."/>
            <person name="Waller L.B."/>
            <person name="Wang A.Y."/>
            <person name="Wu C.E."/>
            <person name="Yang A.B."/>
            <person name="Yao J."/>
            <person name="Zhang B.H."/>
            <person name="Anders K.R."/>
            <person name="Bradley K.W."/>
            <person name="Asai D.J."/>
            <person name="Bowman C.A."/>
            <person name="Russell D.A."/>
            <person name="Pope W.H."/>
            <person name="Jacobs-Sera D."/>
            <person name="Hendrix R.W."/>
            <person name="Hatfull G.F."/>
        </authorList>
    </citation>
    <scope>NUCLEOTIDE SEQUENCE [LARGE SCALE GENOMIC DNA]</scope>
</reference>
<dbReference type="EMBL" id="KT591076">
    <property type="protein sequence ID" value="AMB17236.1"/>
    <property type="molecule type" value="Genomic_DNA"/>
</dbReference>
<name>A0A120HUJ7_9CAUD</name>
<evidence type="ECO:0000313" key="2">
    <source>
        <dbReference type="EMBL" id="AMB17236.1"/>
    </source>
</evidence>